<dbReference type="InterPro" id="IPR011993">
    <property type="entry name" value="PH-like_dom_sf"/>
</dbReference>
<dbReference type="InterPro" id="IPR001660">
    <property type="entry name" value="SAM"/>
</dbReference>
<keyword evidence="7" id="KW-1185">Reference proteome</keyword>
<evidence type="ECO:0000259" key="5">
    <source>
        <dbReference type="PROSITE" id="PS01179"/>
    </source>
</evidence>
<reference evidence="8" key="2">
    <citation type="submission" date="2025-08" db="UniProtKB">
        <authorList>
            <consortium name="RefSeq"/>
        </authorList>
    </citation>
    <scope>IDENTIFICATION</scope>
</reference>
<feature type="compositionally biased region" description="Basic and acidic residues" evidence="4">
    <location>
        <begin position="838"/>
        <end position="869"/>
    </location>
</feature>
<dbReference type="SUPFAM" id="SSF50729">
    <property type="entry name" value="PH domain-like"/>
    <property type="match status" value="1"/>
</dbReference>
<organism evidence="7 8">
    <name type="scientific">Hydra vulgaris</name>
    <name type="common">Hydra</name>
    <name type="synonym">Hydra attenuata</name>
    <dbReference type="NCBI Taxonomy" id="6087"/>
    <lineage>
        <taxon>Eukaryota</taxon>
        <taxon>Metazoa</taxon>
        <taxon>Cnidaria</taxon>
        <taxon>Hydrozoa</taxon>
        <taxon>Hydroidolina</taxon>
        <taxon>Anthoathecata</taxon>
        <taxon>Aplanulata</taxon>
        <taxon>Hydridae</taxon>
        <taxon>Hydra</taxon>
    </lineage>
</organism>
<feature type="region of interest" description="Disordered" evidence="4">
    <location>
        <begin position="489"/>
        <end position="511"/>
    </location>
</feature>
<evidence type="ECO:0000256" key="1">
    <source>
        <dbReference type="ARBA" id="ARBA00022737"/>
    </source>
</evidence>
<evidence type="ECO:0000256" key="4">
    <source>
        <dbReference type="SAM" id="MobiDB-lite"/>
    </source>
</evidence>
<dbReference type="PRINTS" id="PR01415">
    <property type="entry name" value="ANKYRIN"/>
</dbReference>
<dbReference type="PROSITE" id="PS50088">
    <property type="entry name" value="ANK_REPEAT"/>
    <property type="match status" value="5"/>
</dbReference>
<dbReference type="Pfam" id="PF12796">
    <property type="entry name" value="Ank_2"/>
    <property type="match status" value="2"/>
</dbReference>
<dbReference type="InterPro" id="IPR013761">
    <property type="entry name" value="SAM/pointed_sf"/>
</dbReference>
<feature type="repeat" description="ANK" evidence="3">
    <location>
        <begin position="179"/>
        <end position="211"/>
    </location>
</feature>
<dbReference type="Gene3D" id="1.25.40.20">
    <property type="entry name" value="Ankyrin repeat-containing domain"/>
    <property type="match status" value="2"/>
</dbReference>
<evidence type="ECO:0000313" key="7">
    <source>
        <dbReference type="Proteomes" id="UP001652625"/>
    </source>
</evidence>
<dbReference type="Pfam" id="PF00640">
    <property type="entry name" value="PID"/>
    <property type="match status" value="1"/>
</dbReference>
<dbReference type="Pfam" id="PF07647">
    <property type="entry name" value="SAM_2"/>
    <property type="match status" value="1"/>
</dbReference>
<keyword evidence="1" id="KW-0677">Repeat</keyword>
<dbReference type="PANTHER" id="PTHR24174">
    <property type="entry name" value="ANKYRIN REPEAT AND STERILE ALPHA MOTIF DOMAIN-CONTAINING PROTEIN 1"/>
    <property type="match status" value="1"/>
</dbReference>
<feature type="compositionally biased region" description="Basic residues" evidence="4">
    <location>
        <begin position="500"/>
        <end position="511"/>
    </location>
</feature>
<accession>A0ABM4BCK0</accession>
<dbReference type="SMART" id="SM00454">
    <property type="entry name" value="SAM"/>
    <property type="match status" value="2"/>
</dbReference>
<gene>
    <name evidence="8" type="primary">LOC105847189</name>
</gene>
<feature type="region of interest" description="Disordered" evidence="4">
    <location>
        <begin position="838"/>
        <end position="875"/>
    </location>
</feature>
<dbReference type="InterPro" id="IPR036770">
    <property type="entry name" value="Ankyrin_rpt-contain_sf"/>
</dbReference>
<dbReference type="Gene3D" id="2.30.29.30">
    <property type="entry name" value="Pleckstrin-homology domain (PH domain)/Phosphotyrosine-binding domain (PTB)"/>
    <property type="match status" value="1"/>
</dbReference>
<sequence length="1042" mass="117720">MGKEHEILQAAQTGNLGKLEALLTQKSKVFGLFKGPNINWRDDSGYTALHLAALNGQKDVVCFLLHNDASANIPDNAGSFPLHLAAFNGHDEVASLLITRGPSRASVNEPNLAGDTALHVASQYGHTKVVKVLLECHADLHLRNAKEESALDLAAMYGRFSTVQLILLYDRTVFFDAIHKHSPLHFAARNGHEKVVELLLSNGMPVNATCDMGTALHCAALYGKFGVSKFLLQKGIDIEIENNEGQKVLDLLCDHPSQVSQEITALIYEQTQNRHEKDKSKVFTTSASYSGQKYLLVNNAQKNSTTEISNTKQNKLVPNYDLVPPPRPAPPKVDRPYSVIHAQEIKSDDRFFLKRNFERASISPILNKSISMNNIEKEEPLSDYCLLGKNLNEQTSSSQYQVKATDNVKYDDTRENVYCILSSNEKEAILVKSQQDDQDNQHTFYKVDNKEVINNNINNDAECNYDNVNIKSKPIIATTFKEAPGYKETTAGLPDSKNTHPTKPKHVKQQRTKKINYDINDAFTEDSTLPYETFDIDCSPQNLSQSKANEVTKNDTIEQYSDMKDQRSSFGQQSKVKQFRTSKANSLNEIYEWNKIDKCFSNLEAYIDMSTITVKPISEVSVESIFSWLASMSFSQYEPMFIANGFDEIEFLNGCIDEQDLLEIGILDSNHRKMLMEAIGNLPKVLEIGDEKFPIPKNVGELLGRLKLSEYERKFVRYGYENIDRVRVIWDIELLTVLNMTPLGHRKRILSSLGRRNISNNKSTTSWAQKFADAGLKKENVPLFGEESKMSNIRKNDSDLHEVKKVNLTDVKNSLPVESKSKITGESEVKHQYAKTFVESKSETTEESEVRHQNVETSEEPSHLNETKSKQLNRVSSDDKEKYSKFCSKKNWLHDPDVLLMGSVSFLIHYLGSHPVQHVKGVTSTLEACAKMKTISRNITKMPLILLSISARGIDYIDSNSKLIISQYVISHISFCAQDPDDMSVFAYITRDEHTMQSYCHVFRAETTEIADKVVVTIGQCFELAYEQHLHMQQIKWTNSGV</sequence>
<dbReference type="SUPFAM" id="SSF48403">
    <property type="entry name" value="Ankyrin repeat"/>
    <property type="match status" value="1"/>
</dbReference>
<feature type="repeat" description="ANK" evidence="3">
    <location>
        <begin position="44"/>
        <end position="76"/>
    </location>
</feature>
<dbReference type="SUPFAM" id="SSF47769">
    <property type="entry name" value="SAM/Pointed domain"/>
    <property type="match status" value="2"/>
</dbReference>
<dbReference type="PROSITE" id="PS01179">
    <property type="entry name" value="PID"/>
    <property type="match status" value="1"/>
</dbReference>
<name>A0ABM4BCK0_HYDVU</name>
<dbReference type="Pfam" id="PF00023">
    <property type="entry name" value="Ank"/>
    <property type="match status" value="1"/>
</dbReference>
<dbReference type="PROSITE" id="PS50105">
    <property type="entry name" value="SAM_DOMAIN"/>
    <property type="match status" value="1"/>
</dbReference>
<protein>
    <submittedName>
        <fullName evidence="8">Ankyrin repeat and sterile alpha motif domain-containing protein 1B isoform X3</fullName>
    </submittedName>
</protein>
<feature type="repeat" description="ANK" evidence="3">
    <location>
        <begin position="211"/>
        <end position="243"/>
    </location>
</feature>
<dbReference type="InterPro" id="IPR006020">
    <property type="entry name" value="PTB/PI_dom"/>
</dbReference>
<evidence type="ECO:0000259" key="6">
    <source>
        <dbReference type="PROSITE" id="PS50105"/>
    </source>
</evidence>
<dbReference type="Proteomes" id="UP001652625">
    <property type="component" value="Chromosome 02"/>
</dbReference>
<evidence type="ECO:0000313" key="8">
    <source>
        <dbReference type="RefSeq" id="XP_065646666.1"/>
    </source>
</evidence>
<dbReference type="InterPro" id="IPR002110">
    <property type="entry name" value="Ankyrin_rpt"/>
</dbReference>
<keyword evidence="2 3" id="KW-0040">ANK repeat</keyword>
<feature type="repeat" description="ANK" evidence="3">
    <location>
        <begin position="77"/>
        <end position="109"/>
    </location>
</feature>
<evidence type="ECO:0000256" key="3">
    <source>
        <dbReference type="PROSITE-ProRule" id="PRU00023"/>
    </source>
</evidence>
<dbReference type="Pfam" id="PF00536">
    <property type="entry name" value="SAM_1"/>
    <property type="match status" value="1"/>
</dbReference>
<proteinExistence type="predicted"/>
<dbReference type="SMART" id="SM00462">
    <property type="entry name" value="PTB"/>
    <property type="match status" value="1"/>
</dbReference>
<dbReference type="RefSeq" id="XP_065646666.1">
    <property type="nucleotide sequence ID" value="XM_065790594.1"/>
</dbReference>
<evidence type="ECO:0000256" key="2">
    <source>
        <dbReference type="ARBA" id="ARBA00023043"/>
    </source>
</evidence>
<feature type="repeat" description="ANK" evidence="3">
    <location>
        <begin position="113"/>
        <end position="145"/>
    </location>
</feature>
<dbReference type="GeneID" id="105847189"/>
<feature type="domain" description="PID" evidence="5">
    <location>
        <begin position="902"/>
        <end position="1031"/>
    </location>
</feature>
<dbReference type="SMART" id="SM00248">
    <property type="entry name" value="ANK"/>
    <property type="match status" value="6"/>
</dbReference>
<reference evidence="7" key="1">
    <citation type="submission" date="2025-05" db="UniProtKB">
        <authorList>
            <consortium name="RefSeq"/>
        </authorList>
    </citation>
    <scope>NUCLEOTIDE SEQUENCE [LARGE SCALE GENOMIC DNA]</scope>
</reference>
<dbReference type="PANTHER" id="PTHR24174:SF1">
    <property type="entry name" value="IP14385P"/>
    <property type="match status" value="1"/>
</dbReference>
<feature type="domain" description="SAM" evidence="6">
    <location>
        <begin position="620"/>
        <end position="685"/>
    </location>
</feature>
<dbReference type="InterPro" id="IPR033635">
    <property type="entry name" value="ANKS1/Caskin"/>
</dbReference>
<dbReference type="PROSITE" id="PS50297">
    <property type="entry name" value="ANK_REP_REGION"/>
    <property type="match status" value="5"/>
</dbReference>
<dbReference type="Gene3D" id="1.10.150.50">
    <property type="entry name" value="Transcription Factor, Ets-1"/>
    <property type="match status" value="2"/>
</dbReference>